<dbReference type="Proteomes" id="UP000075755">
    <property type="component" value="Chromosome"/>
</dbReference>
<evidence type="ECO:0000256" key="1">
    <source>
        <dbReference type="SAM" id="SignalP"/>
    </source>
</evidence>
<name>A0AAC8YJB3_AMIAI</name>
<evidence type="ECO:0008006" key="6">
    <source>
        <dbReference type="Google" id="ProtNLM"/>
    </source>
</evidence>
<reference evidence="2 4" key="1">
    <citation type="submission" date="2016-03" db="EMBL/GenBank/DDBJ databases">
        <title>Complete genome of Aminobacter aminovorans KCTC 2477.</title>
        <authorList>
            <person name="Kim K.M."/>
        </authorList>
    </citation>
    <scope>NUCLEOTIDE SEQUENCE [LARGE SCALE GENOMIC DNA]</scope>
    <source>
        <strain evidence="2 4">KCTC 2477</strain>
    </source>
</reference>
<dbReference type="Proteomes" id="UP000577697">
    <property type="component" value="Unassembled WGS sequence"/>
</dbReference>
<evidence type="ECO:0000313" key="5">
    <source>
        <dbReference type="Proteomes" id="UP000577697"/>
    </source>
</evidence>
<dbReference type="KEGG" id="aak:AA2016_0232"/>
<keyword evidence="1" id="KW-0732">Signal</keyword>
<dbReference type="RefSeq" id="WP_067954842.1">
    <property type="nucleotide sequence ID" value="NZ_CP015005.1"/>
</dbReference>
<feature type="signal peptide" evidence="1">
    <location>
        <begin position="1"/>
        <end position="23"/>
    </location>
</feature>
<accession>A0AAC8YJB3</accession>
<dbReference type="AlphaFoldDB" id="A0AAC8YJB3"/>
<gene>
    <name evidence="2" type="ORF">AA2016_0232</name>
    <name evidence="3" type="ORF">FHS67_003332</name>
</gene>
<protein>
    <recommendedName>
        <fullName evidence="6">Spore coat protein U domain-containing protein</fullName>
    </recommendedName>
</protein>
<proteinExistence type="predicted"/>
<keyword evidence="5" id="KW-1185">Reference proteome</keyword>
<evidence type="ECO:0000313" key="2">
    <source>
        <dbReference type="EMBL" id="AMS39174.1"/>
    </source>
</evidence>
<evidence type="ECO:0000313" key="4">
    <source>
        <dbReference type="Proteomes" id="UP000075755"/>
    </source>
</evidence>
<dbReference type="EMBL" id="JACICB010000011">
    <property type="protein sequence ID" value="MBB3707005.1"/>
    <property type="molecule type" value="Genomic_DNA"/>
</dbReference>
<sequence length="157" mass="15243">MKYCILTAGLAVAACSIAQPALAATGNVTFNGTVAAICTLVVTNGSGTMTVSPDLQSLSSHNAGGVAGTITATTTGNVAISIGAPTAITVPPADVTPITWAPTYSVAGAHTVAETGASSNLSTPGVDTVTVHLTGTKTGSDIFAAGNYSATVTVTCQ</sequence>
<reference evidence="3 5" key="2">
    <citation type="submission" date="2020-08" db="EMBL/GenBank/DDBJ databases">
        <title>Genomic Encyclopedia of Type Strains, Phase IV (KMG-IV): sequencing the most valuable type-strain genomes for metagenomic binning, comparative biology and taxonomic classification.</title>
        <authorList>
            <person name="Goeker M."/>
        </authorList>
    </citation>
    <scope>NUCLEOTIDE SEQUENCE [LARGE SCALE GENOMIC DNA]</scope>
    <source>
        <strain evidence="3 5">DSM 10368</strain>
    </source>
</reference>
<feature type="chain" id="PRO_5041952903" description="Spore coat protein U domain-containing protein" evidence="1">
    <location>
        <begin position="24"/>
        <end position="157"/>
    </location>
</feature>
<dbReference type="PROSITE" id="PS51257">
    <property type="entry name" value="PROKAR_LIPOPROTEIN"/>
    <property type="match status" value="1"/>
</dbReference>
<evidence type="ECO:0000313" key="3">
    <source>
        <dbReference type="EMBL" id="MBB3707005.1"/>
    </source>
</evidence>
<organism evidence="2 4">
    <name type="scientific">Aminobacter aminovorans</name>
    <name type="common">Chelatobacter heintzii</name>
    <dbReference type="NCBI Taxonomy" id="83263"/>
    <lineage>
        <taxon>Bacteria</taxon>
        <taxon>Pseudomonadati</taxon>
        <taxon>Pseudomonadota</taxon>
        <taxon>Alphaproteobacteria</taxon>
        <taxon>Hyphomicrobiales</taxon>
        <taxon>Phyllobacteriaceae</taxon>
        <taxon>Aminobacter</taxon>
    </lineage>
</organism>
<dbReference type="EMBL" id="CP015005">
    <property type="protein sequence ID" value="AMS39174.1"/>
    <property type="molecule type" value="Genomic_DNA"/>
</dbReference>